<reference evidence="2" key="2">
    <citation type="submission" date="2022-01" db="EMBL/GenBank/DDBJ databases">
        <authorList>
            <person name="Yamashiro T."/>
            <person name="Shiraishi A."/>
            <person name="Satake H."/>
            <person name="Nakayama K."/>
        </authorList>
    </citation>
    <scope>NUCLEOTIDE SEQUENCE</scope>
</reference>
<keyword evidence="2" id="KW-0548">Nucleotidyltransferase</keyword>
<proteinExistence type="predicted"/>
<dbReference type="EMBL" id="BQNB010011445">
    <property type="protein sequence ID" value="GJS90673.1"/>
    <property type="molecule type" value="Genomic_DNA"/>
</dbReference>
<dbReference type="PANTHER" id="PTHR48475">
    <property type="entry name" value="RIBONUCLEASE H"/>
    <property type="match status" value="1"/>
</dbReference>
<organism evidence="2 3">
    <name type="scientific">Tanacetum coccineum</name>
    <dbReference type="NCBI Taxonomy" id="301880"/>
    <lineage>
        <taxon>Eukaryota</taxon>
        <taxon>Viridiplantae</taxon>
        <taxon>Streptophyta</taxon>
        <taxon>Embryophyta</taxon>
        <taxon>Tracheophyta</taxon>
        <taxon>Spermatophyta</taxon>
        <taxon>Magnoliopsida</taxon>
        <taxon>eudicotyledons</taxon>
        <taxon>Gunneridae</taxon>
        <taxon>Pentapetalae</taxon>
        <taxon>asterids</taxon>
        <taxon>campanulids</taxon>
        <taxon>Asterales</taxon>
        <taxon>Asteraceae</taxon>
        <taxon>Asteroideae</taxon>
        <taxon>Anthemideae</taxon>
        <taxon>Anthemidinae</taxon>
        <taxon>Tanacetum</taxon>
    </lineage>
</organism>
<evidence type="ECO:0000313" key="2">
    <source>
        <dbReference type="EMBL" id="GJS90673.1"/>
    </source>
</evidence>
<evidence type="ECO:0000313" key="3">
    <source>
        <dbReference type="Proteomes" id="UP001151760"/>
    </source>
</evidence>
<dbReference type="InterPro" id="IPR002156">
    <property type="entry name" value="RNaseH_domain"/>
</dbReference>
<evidence type="ECO:0000259" key="1">
    <source>
        <dbReference type="Pfam" id="PF13456"/>
    </source>
</evidence>
<protein>
    <submittedName>
        <fullName evidence="2">Reverse transcriptase domain-containing protein</fullName>
    </submittedName>
</protein>
<dbReference type="SUPFAM" id="SSF53098">
    <property type="entry name" value="Ribonuclease H-like"/>
    <property type="match status" value="1"/>
</dbReference>
<dbReference type="GO" id="GO:0003964">
    <property type="term" value="F:RNA-directed DNA polymerase activity"/>
    <property type="evidence" value="ECO:0007669"/>
    <property type="project" value="UniProtKB-KW"/>
</dbReference>
<dbReference type="PANTHER" id="PTHR48475:SF2">
    <property type="entry name" value="RIBONUCLEASE H"/>
    <property type="match status" value="1"/>
</dbReference>
<reference evidence="2" key="1">
    <citation type="journal article" date="2022" name="Int. J. Mol. Sci.">
        <title>Draft Genome of Tanacetum Coccineum: Genomic Comparison of Closely Related Tanacetum-Family Plants.</title>
        <authorList>
            <person name="Yamashiro T."/>
            <person name="Shiraishi A."/>
            <person name="Nakayama K."/>
            <person name="Satake H."/>
        </authorList>
    </citation>
    <scope>NUCLEOTIDE SEQUENCE</scope>
</reference>
<gene>
    <name evidence="2" type="ORF">Tco_0773309</name>
</gene>
<dbReference type="InterPro" id="IPR036397">
    <property type="entry name" value="RNaseH_sf"/>
</dbReference>
<keyword evidence="2" id="KW-0695">RNA-directed DNA polymerase</keyword>
<dbReference type="Pfam" id="PF13456">
    <property type="entry name" value="RVT_3"/>
    <property type="match status" value="1"/>
</dbReference>
<accession>A0ABQ4ZKC8</accession>
<keyword evidence="3" id="KW-1185">Reference proteome</keyword>
<sequence>MIIDLPSLTTPTPKENLYIYLVAKQEALELLALSLLHVSRRLRRYFEAHLIKVNTDQPIKQILSIAQASGKLVKYSIELGAYEIMYEPQNAIKAQVLENFLNEISIGSNTVTTKQVLQLVDEQADSQDAWILYTYGAPNTKGSKAGLVLISPAKMEYTYPLRLNFDNINNEAEYEALLAVLRISKKMKVQSLSTRVDSKLVASLINDDFIACKGSMIKYLAKAKEHIAYFKKFKIRNIPQNQN</sequence>
<keyword evidence="2" id="KW-0808">Transferase</keyword>
<dbReference type="InterPro" id="IPR012337">
    <property type="entry name" value="RNaseH-like_sf"/>
</dbReference>
<feature type="domain" description="RNase H type-1" evidence="1">
    <location>
        <begin position="167"/>
        <end position="243"/>
    </location>
</feature>
<dbReference type="Proteomes" id="UP001151760">
    <property type="component" value="Unassembled WGS sequence"/>
</dbReference>
<comment type="caution">
    <text evidence="2">The sequence shown here is derived from an EMBL/GenBank/DDBJ whole genome shotgun (WGS) entry which is preliminary data.</text>
</comment>
<name>A0ABQ4ZKC8_9ASTR</name>
<dbReference type="Gene3D" id="3.30.420.10">
    <property type="entry name" value="Ribonuclease H-like superfamily/Ribonuclease H"/>
    <property type="match status" value="1"/>
</dbReference>